<name>A0A814DGX2_9BILA</name>
<dbReference type="AlphaFoldDB" id="A0A814DGX2"/>
<comment type="similarity">
    <text evidence="1">Belongs to the globin family.</text>
</comment>
<protein>
    <recommendedName>
        <fullName evidence="2">Globin domain-containing protein</fullName>
    </recommendedName>
</protein>
<keyword evidence="1" id="KW-0408">Iron</keyword>
<dbReference type="Gene3D" id="1.10.490.10">
    <property type="entry name" value="Globins"/>
    <property type="match status" value="1"/>
</dbReference>
<dbReference type="GO" id="GO:0019825">
    <property type="term" value="F:oxygen binding"/>
    <property type="evidence" value="ECO:0007669"/>
    <property type="project" value="InterPro"/>
</dbReference>
<keyword evidence="1" id="KW-0479">Metal-binding</keyword>
<dbReference type="SUPFAM" id="SSF46458">
    <property type="entry name" value="Globin-like"/>
    <property type="match status" value="1"/>
</dbReference>
<dbReference type="PROSITE" id="PS01033">
    <property type="entry name" value="GLOBIN"/>
    <property type="match status" value="1"/>
</dbReference>
<dbReference type="Pfam" id="PF00042">
    <property type="entry name" value="Globin"/>
    <property type="match status" value="1"/>
</dbReference>
<organism evidence="3 5">
    <name type="scientific">Rotaria sordida</name>
    <dbReference type="NCBI Taxonomy" id="392033"/>
    <lineage>
        <taxon>Eukaryota</taxon>
        <taxon>Metazoa</taxon>
        <taxon>Spiralia</taxon>
        <taxon>Gnathifera</taxon>
        <taxon>Rotifera</taxon>
        <taxon>Eurotatoria</taxon>
        <taxon>Bdelloidea</taxon>
        <taxon>Philodinida</taxon>
        <taxon>Philodinidae</taxon>
        <taxon>Rotaria</taxon>
    </lineage>
</organism>
<dbReference type="GO" id="GO:0005344">
    <property type="term" value="F:oxygen carrier activity"/>
    <property type="evidence" value="ECO:0007669"/>
    <property type="project" value="UniProtKB-KW"/>
</dbReference>
<gene>
    <name evidence="4" type="ORF">OTI717_LOCUS25711</name>
    <name evidence="3" type="ORF">RFH988_LOCUS11865</name>
</gene>
<keyword evidence="1" id="KW-0813">Transport</keyword>
<comment type="caution">
    <text evidence="3">The sequence shown here is derived from an EMBL/GenBank/DDBJ whole genome shotgun (WGS) entry which is preliminary data.</text>
</comment>
<dbReference type="InterPro" id="IPR012292">
    <property type="entry name" value="Globin/Proto"/>
</dbReference>
<dbReference type="Proteomes" id="UP000663823">
    <property type="component" value="Unassembled WGS sequence"/>
</dbReference>
<proteinExistence type="inferred from homology"/>
<reference evidence="3" key="1">
    <citation type="submission" date="2021-02" db="EMBL/GenBank/DDBJ databases">
        <authorList>
            <person name="Nowell W R."/>
        </authorList>
    </citation>
    <scope>NUCLEOTIDE SEQUENCE</scope>
</reference>
<evidence type="ECO:0000313" key="3">
    <source>
        <dbReference type="EMBL" id="CAF0955565.1"/>
    </source>
</evidence>
<dbReference type="InterPro" id="IPR000971">
    <property type="entry name" value="Globin"/>
</dbReference>
<evidence type="ECO:0000313" key="4">
    <source>
        <dbReference type="EMBL" id="CAF3938041.1"/>
    </source>
</evidence>
<dbReference type="InterPro" id="IPR009050">
    <property type="entry name" value="Globin-like_sf"/>
</dbReference>
<keyword evidence="1" id="KW-0349">Heme</keyword>
<dbReference type="GO" id="GO:0020037">
    <property type="term" value="F:heme binding"/>
    <property type="evidence" value="ECO:0007669"/>
    <property type="project" value="InterPro"/>
</dbReference>
<dbReference type="OrthoDB" id="9972615at2759"/>
<accession>A0A814DGX2</accession>
<evidence type="ECO:0000256" key="1">
    <source>
        <dbReference type="RuleBase" id="RU000356"/>
    </source>
</evidence>
<sequence length="199" mass="23527">MGCYFSSINTVSSEDILNKIDILYLIQSWNIIKTHSLHKFAQDVLIKTINRSPSLRQFWISKIQVEGNNYDYGQNESCLRTDLSWHIGLREHSFRLISILEKLMSAITNENHLKKDLQSLDLRENIFLVEYESFMTMKKCMLETVREHLKTFNYDFTHEHERAWQKFLTYIEHAIKSKNAITQPTDVIIVSNTNSQQHN</sequence>
<dbReference type="EMBL" id="CAJNOO010000480">
    <property type="protein sequence ID" value="CAF0955565.1"/>
    <property type="molecule type" value="Genomic_DNA"/>
</dbReference>
<keyword evidence="1" id="KW-0561">Oxygen transport</keyword>
<evidence type="ECO:0000313" key="5">
    <source>
        <dbReference type="Proteomes" id="UP000663882"/>
    </source>
</evidence>
<evidence type="ECO:0000259" key="2">
    <source>
        <dbReference type="PROSITE" id="PS01033"/>
    </source>
</evidence>
<feature type="domain" description="Globin" evidence="2">
    <location>
        <begin position="16"/>
        <end position="180"/>
    </location>
</feature>
<dbReference type="EMBL" id="CAJOAX010005176">
    <property type="protein sequence ID" value="CAF3938041.1"/>
    <property type="molecule type" value="Genomic_DNA"/>
</dbReference>
<dbReference type="Proteomes" id="UP000663882">
    <property type="component" value="Unassembled WGS sequence"/>
</dbReference>